<dbReference type="RefSeq" id="WP_184023797.1">
    <property type="nucleotide sequence ID" value="NZ_JACIJJ010000001.1"/>
</dbReference>
<reference evidence="2 3" key="1">
    <citation type="submission" date="2020-08" db="EMBL/GenBank/DDBJ databases">
        <title>Genomic Encyclopedia of Type Strains, Phase IV (KMG-IV): sequencing the most valuable type-strain genomes for metagenomic binning, comparative biology and taxonomic classification.</title>
        <authorList>
            <person name="Goeker M."/>
        </authorList>
    </citation>
    <scope>NUCLEOTIDE SEQUENCE [LARGE SCALE GENOMIC DNA]</scope>
    <source>
        <strain evidence="2 3">DSM 27244</strain>
    </source>
</reference>
<dbReference type="Proteomes" id="UP000557739">
    <property type="component" value="Unassembled WGS sequence"/>
</dbReference>
<dbReference type="InterPro" id="IPR002125">
    <property type="entry name" value="CMP_dCMP_dom"/>
</dbReference>
<keyword evidence="3" id="KW-1185">Reference proteome</keyword>
<dbReference type="Pfam" id="PF00383">
    <property type="entry name" value="dCMP_cyt_deam_1"/>
    <property type="match status" value="1"/>
</dbReference>
<accession>A0A7W9AMM5</accession>
<gene>
    <name evidence="2" type="ORF">FHR19_000473</name>
</gene>
<evidence type="ECO:0000313" key="2">
    <source>
        <dbReference type="EMBL" id="MBB5697148.1"/>
    </source>
</evidence>
<dbReference type="GO" id="GO:0003824">
    <property type="term" value="F:catalytic activity"/>
    <property type="evidence" value="ECO:0007669"/>
    <property type="project" value="InterPro"/>
</dbReference>
<dbReference type="CDD" id="cd01285">
    <property type="entry name" value="nucleoside_deaminase"/>
    <property type="match status" value="1"/>
</dbReference>
<name>A0A7W9AMM5_9SPHN</name>
<dbReference type="EMBL" id="JACIJJ010000001">
    <property type="protein sequence ID" value="MBB5697148.1"/>
    <property type="molecule type" value="Genomic_DNA"/>
</dbReference>
<proteinExistence type="predicted"/>
<protein>
    <submittedName>
        <fullName evidence="2">tRNA(Arg) A34 adenosine deaminase TadA</fullName>
    </submittedName>
</protein>
<comment type="caution">
    <text evidence="2">The sequence shown here is derived from an EMBL/GenBank/DDBJ whole genome shotgun (WGS) entry which is preliminary data.</text>
</comment>
<feature type="domain" description="CMP/dCMP-type deaminase" evidence="1">
    <location>
        <begin position="6"/>
        <end position="115"/>
    </location>
</feature>
<dbReference type="SUPFAM" id="SSF53927">
    <property type="entry name" value="Cytidine deaminase-like"/>
    <property type="match status" value="1"/>
</dbReference>
<evidence type="ECO:0000313" key="3">
    <source>
        <dbReference type="Proteomes" id="UP000557739"/>
    </source>
</evidence>
<dbReference type="InterPro" id="IPR016193">
    <property type="entry name" value="Cytidine_deaminase-like"/>
</dbReference>
<dbReference type="Gene3D" id="3.40.140.10">
    <property type="entry name" value="Cytidine Deaminase, domain 2"/>
    <property type="match status" value="1"/>
</dbReference>
<dbReference type="PROSITE" id="PS51747">
    <property type="entry name" value="CYT_DCMP_DEAMINASES_2"/>
    <property type="match status" value="1"/>
</dbReference>
<dbReference type="PANTHER" id="PTHR11079:SF179">
    <property type="entry name" value="TRNA(ADENINE(34)) DEAMINASE, CHLOROPLASTIC"/>
    <property type="match status" value="1"/>
</dbReference>
<dbReference type="AlphaFoldDB" id="A0A7W9AMM5"/>
<sequence>MTKITPADHPFLERAIELAAEADAAGDHPFGSLLVDPDGNVLAEDRNRAVSVDATRHPEFTLARWAAHNLDEAARRSATLYTSTEHCPMCAAAHGWVGLGRIVYASSAGQLAGWLAEAGAEPSPVRAIPIEQVSPDTPVAGPWEAAADRLRQLHQDNYRRREA</sequence>
<evidence type="ECO:0000259" key="1">
    <source>
        <dbReference type="PROSITE" id="PS51747"/>
    </source>
</evidence>
<dbReference type="PANTHER" id="PTHR11079">
    <property type="entry name" value="CYTOSINE DEAMINASE FAMILY MEMBER"/>
    <property type="match status" value="1"/>
</dbReference>
<organism evidence="2 3">
    <name type="scientific">Sphingomonas yantingensis</name>
    <dbReference type="NCBI Taxonomy" id="1241761"/>
    <lineage>
        <taxon>Bacteria</taxon>
        <taxon>Pseudomonadati</taxon>
        <taxon>Pseudomonadota</taxon>
        <taxon>Alphaproteobacteria</taxon>
        <taxon>Sphingomonadales</taxon>
        <taxon>Sphingomonadaceae</taxon>
        <taxon>Sphingomonas</taxon>
    </lineage>
</organism>